<dbReference type="GO" id="GO:0030436">
    <property type="term" value="P:asexual sporulation"/>
    <property type="evidence" value="ECO:0007669"/>
    <property type="project" value="InterPro"/>
</dbReference>
<dbReference type="GO" id="GO:0004190">
    <property type="term" value="F:aspartic-type endopeptidase activity"/>
    <property type="evidence" value="ECO:0007669"/>
    <property type="project" value="UniProtKB-KW"/>
</dbReference>
<feature type="transmembrane region" description="Helical" evidence="3">
    <location>
        <begin position="90"/>
        <end position="110"/>
    </location>
</feature>
<keyword evidence="1" id="KW-0064">Aspartyl protease</keyword>
<dbReference type="GO" id="GO:0006508">
    <property type="term" value="P:proteolysis"/>
    <property type="evidence" value="ECO:0007669"/>
    <property type="project" value="UniProtKB-KW"/>
</dbReference>
<feature type="active site" evidence="2">
    <location>
        <position position="180"/>
    </location>
</feature>
<dbReference type="Pfam" id="PF03419">
    <property type="entry name" value="Peptidase_U4"/>
    <property type="match status" value="1"/>
</dbReference>
<keyword evidence="1 3" id="KW-0472">Membrane</keyword>
<evidence type="ECO:0000256" key="1">
    <source>
        <dbReference type="PIRNR" id="PIRNR018571"/>
    </source>
</evidence>
<comment type="similarity">
    <text evidence="1">Belongs to the peptidase U4 family.</text>
</comment>
<keyword evidence="3" id="KW-1133">Transmembrane helix</keyword>
<feature type="transmembrane region" description="Helical" evidence="3">
    <location>
        <begin position="36"/>
        <end position="54"/>
    </location>
</feature>
<keyword evidence="5" id="KW-1185">Reference proteome</keyword>
<feature type="transmembrane region" description="Helical" evidence="3">
    <location>
        <begin position="130"/>
        <end position="151"/>
    </location>
</feature>
<dbReference type="EC" id="3.4.23.-" evidence="1"/>
<dbReference type="PIRSF" id="PIRSF018571">
    <property type="entry name" value="SpoIIGA"/>
    <property type="match status" value="1"/>
</dbReference>
<feature type="transmembrane region" description="Helical" evidence="3">
    <location>
        <begin position="60"/>
        <end position="78"/>
    </location>
</feature>
<evidence type="ECO:0000256" key="2">
    <source>
        <dbReference type="PIRSR" id="PIRSR018571-1"/>
    </source>
</evidence>
<dbReference type="GO" id="GO:0005886">
    <property type="term" value="C:plasma membrane"/>
    <property type="evidence" value="ECO:0007669"/>
    <property type="project" value="UniProtKB-SubCell"/>
</dbReference>
<sequence length="301" mass="33850">MKQVVYLDEVIFVNLLMNLTVLWLTSRFTGNKLSFVRGLAAASVGCIYALVVLIPGTVVIKHILIKLTITMLMVLIAFRYKGWKKFAGDFLCLFLTGFFVGGLALGLHYLLVSNFANLSNTQLSANYHRWFVLMVTIILSFCVGNWGASIWHKRMGLIDNRVPLTVNLWGNRISVQALVDTGNHLVDPLSHYPVIIMEYEAIKPLLPNEISRLYSEGISQDGSDMLTLLSASPYAQRLRLIPFHSLGNNHGMLLGIRPDDIEVCYKNKIQRIQNVVVGIYEKKLSPGTTYRALLHPQLLAF</sequence>
<dbReference type="NCBIfam" id="TIGR02854">
    <property type="entry name" value="spore_II_GA"/>
    <property type="match status" value="1"/>
</dbReference>
<keyword evidence="1" id="KW-0378">Hydrolase</keyword>
<accession>A4J2C1</accession>
<keyword evidence="1" id="KW-1003">Cell membrane</keyword>
<dbReference type="GO" id="GO:0030435">
    <property type="term" value="P:sporulation resulting in formation of a cellular spore"/>
    <property type="evidence" value="ECO:0007669"/>
    <property type="project" value="UniProtKB-KW"/>
</dbReference>
<keyword evidence="1" id="KW-0645">Protease</keyword>
<feature type="transmembrane region" description="Helical" evidence="3">
    <location>
        <begin position="6"/>
        <end position="24"/>
    </location>
</feature>
<dbReference type="HOGENOM" id="CLU_059158_0_0_9"/>
<comment type="subcellular location">
    <subcellularLocation>
        <location evidence="1">Cell membrane</location>
    </subcellularLocation>
</comment>
<dbReference type="OrthoDB" id="2690199at2"/>
<keyword evidence="1" id="KW-0749">Sporulation</keyword>
<proteinExistence type="inferred from homology"/>
<evidence type="ECO:0000313" key="4">
    <source>
        <dbReference type="EMBL" id="ABO49224.1"/>
    </source>
</evidence>
<organism evidence="4 5">
    <name type="scientific">Desulforamulus reducens (strain ATCC BAA-1160 / DSM 100696 / MI-1)</name>
    <name type="common">Desulfotomaculum reducens</name>
    <dbReference type="NCBI Taxonomy" id="349161"/>
    <lineage>
        <taxon>Bacteria</taxon>
        <taxon>Bacillati</taxon>
        <taxon>Bacillota</taxon>
        <taxon>Clostridia</taxon>
        <taxon>Eubacteriales</taxon>
        <taxon>Peptococcaceae</taxon>
        <taxon>Desulforamulus</taxon>
    </lineage>
</organism>
<dbReference type="KEGG" id="drm:Dred_0685"/>
<dbReference type="AlphaFoldDB" id="A4J2C1"/>
<evidence type="ECO:0000256" key="3">
    <source>
        <dbReference type="SAM" id="Phobius"/>
    </source>
</evidence>
<name>A4J2C1_DESRM</name>
<dbReference type="InterPro" id="IPR005081">
    <property type="entry name" value="SpoIIGA"/>
</dbReference>
<comment type="function">
    <text evidence="1">Probable aspartic protease that is responsible for the proteolytic cleavage of the RNA polymerase sigma E factor (SigE/spoIIGB) to yield the active peptide in the mother cell during sporulation. Responds to a signal from the forespore that is triggered by the extracellular signal protein SpoIIR.</text>
</comment>
<dbReference type="STRING" id="349161.Dred_0685"/>
<gene>
    <name evidence="4" type="ordered locus">Dred_0685</name>
</gene>
<dbReference type="eggNOG" id="ENOG50301AF">
    <property type="taxonomic scope" value="Bacteria"/>
</dbReference>
<dbReference type="RefSeq" id="WP_011877060.1">
    <property type="nucleotide sequence ID" value="NC_009253.1"/>
</dbReference>
<protein>
    <recommendedName>
        <fullName evidence="1">Sporulation sigma-E factor-processing peptidase</fullName>
        <ecNumber evidence="1">3.4.23.-</ecNumber>
    </recommendedName>
    <alternativeName>
        <fullName evidence="1">Membrane-associated aspartic protease</fullName>
    </alternativeName>
    <alternativeName>
        <fullName evidence="1">Stage II sporulation protein GA</fullName>
    </alternativeName>
</protein>
<dbReference type="EMBL" id="CP000612">
    <property type="protein sequence ID" value="ABO49224.1"/>
    <property type="molecule type" value="Genomic_DNA"/>
</dbReference>
<evidence type="ECO:0000313" key="5">
    <source>
        <dbReference type="Proteomes" id="UP000001556"/>
    </source>
</evidence>
<reference evidence="4 5" key="1">
    <citation type="submission" date="2007-03" db="EMBL/GenBank/DDBJ databases">
        <title>Complete sequence of Desulfotomaculum reducens MI-1.</title>
        <authorList>
            <consortium name="US DOE Joint Genome Institute"/>
            <person name="Copeland A."/>
            <person name="Lucas S."/>
            <person name="Lapidus A."/>
            <person name="Barry K."/>
            <person name="Detter J.C."/>
            <person name="Glavina del Rio T."/>
            <person name="Hammon N."/>
            <person name="Israni S."/>
            <person name="Dalin E."/>
            <person name="Tice H."/>
            <person name="Pitluck S."/>
            <person name="Sims D."/>
            <person name="Brettin T."/>
            <person name="Bruce D."/>
            <person name="Han C."/>
            <person name="Tapia R."/>
            <person name="Schmutz J."/>
            <person name="Larimer F."/>
            <person name="Land M."/>
            <person name="Hauser L."/>
            <person name="Kyrpides N."/>
            <person name="Kim E."/>
            <person name="Tebo B.M."/>
            <person name="Richardson P."/>
        </authorList>
    </citation>
    <scope>NUCLEOTIDE SEQUENCE [LARGE SCALE GENOMIC DNA]</scope>
    <source>
        <strain evidence="4 5">MI-1</strain>
    </source>
</reference>
<dbReference type="Proteomes" id="UP000001556">
    <property type="component" value="Chromosome"/>
</dbReference>
<keyword evidence="3" id="KW-0812">Transmembrane</keyword>